<keyword evidence="5" id="KW-0813">Transport</keyword>
<comment type="caution">
    <text evidence="7">The sequence shown here is derived from an EMBL/GenBank/DDBJ whole genome shotgun (WGS) entry which is preliminary data.</text>
</comment>
<feature type="domain" description="Globin" evidence="6">
    <location>
        <begin position="1"/>
        <end position="133"/>
    </location>
</feature>
<evidence type="ECO:0000259" key="6">
    <source>
        <dbReference type="PROSITE" id="PS01033"/>
    </source>
</evidence>
<keyword evidence="8" id="KW-1185">Reference proteome</keyword>
<dbReference type="InterPro" id="IPR012292">
    <property type="entry name" value="Globin/Proto"/>
</dbReference>
<proteinExistence type="inferred from homology"/>
<name>A0ABT1QRK0_9GAMM</name>
<keyword evidence="2 5" id="KW-0561">Oxygen transport</keyword>
<dbReference type="EMBL" id="JANFQO010000007">
    <property type="protein sequence ID" value="MCQ4164886.1"/>
    <property type="molecule type" value="Genomic_DNA"/>
</dbReference>
<dbReference type="Gene3D" id="1.10.490.10">
    <property type="entry name" value="Globins"/>
    <property type="match status" value="1"/>
</dbReference>
<keyword evidence="1 5" id="KW-0349">Heme</keyword>
<dbReference type="PANTHER" id="PTHR43396">
    <property type="entry name" value="FLAVOHEMOPROTEIN"/>
    <property type="match status" value="1"/>
</dbReference>
<evidence type="ECO:0000313" key="8">
    <source>
        <dbReference type="Proteomes" id="UP001165498"/>
    </source>
</evidence>
<dbReference type="RefSeq" id="WP_255913875.1">
    <property type="nucleotide sequence ID" value="NZ_JANFQO010000007.1"/>
</dbReference>
<evidence type="ECO:0000256" key="5">
    <source>
        <dbReference type="RuleBase" id="RU000356"/>
    </source>
</evidence>
<keyword evidence="3" id="KW-0479">Metal-binding</keyword>
<accession>A0ABT1QRK0</accession>
<evidence type="ECO:0000313" key="7">
    <source>
        <dbReference type="EMBL" id="MCQ4164886.1"/>
    </source>
</evidence>
<protein>
    <submittedName>
        <fullName evidence="7">Globin domain-containing protein</fullName>
    </submittedName>
</protein>
<dbReference type="Proteomes" id="UP001165498">
    <property type="component" value="Unassembled WGS sequence"/>
</dbReference>
<sequence>MHEPDIRRVRESHARLTDPLAFGTRFYALLFAQRPDARRLFPPDLDAQVRKLVDMLASIVGGLDAQARLQQEFAELGRRHAGYGVSEDDYDDVGSALLVTLREFLGDAFTPEVEEAWATLYGDLAEAMIAAGDERRGS</sequence>
<reference evidence="7" key="1">
    <citation type="submission" date="2022-07" db="EMBL/GenBank/DDBJ databases">
        <title>Tahibacter sp., a new gammaproteobacterium isolated from the silt sample collected at pig farm.</title>
        <authorList>
            <person name="Chen H."/>
        </authorList>
    </citation>
    <scope>NUCLEOTIDE SEQUENCE</scope>
    <source>
        <strain evidence="7">P2K</strain>
    </source>
</reference>
<dbReference type="PROSITE" id="PS01033">
    <property type="entry name" value="GLOBIN"/>
    <property type="match status" value="1"/>
</dbReference>
<organism evidence="7 8">
    <name type="scientific">Tahibacter harae</name>
    <dbReference type="NCBI Taxonomy" id="2963937"/>
    <lineage>
        <taxon>Bacteria</taxon>
        <taxon>Pseudomonadati</taxon>
        <taxon>Pseudomonadota</taxon>
        <taxon>Gammaproteobacteria</taxon>
        <taxon>Lysobacterales</taxon>
        <taxon>Rhodanobacteraceae</taxon>
        <taxon>Tahibacter</taxon>
    </lineage>
</organism>
<dbReference type="InterPro" id="IPR000971">
    <property type="entry name" value="Globin"/>
</dbReference>
<evidence type="ECO:0000256" key="2">
    <source>
        <dbReference type="ARBA" id="ARBA00022621"/>
    </source>
</evidence>
<gene>
    <name evidence="7" type="ORF">NM961_09215</name>
</gene>
<evidence type="ECO:0000256" key="4">
    <source>
        <dbReference type="ARBA" id="ARBA00023004"/>
    </source>
</evidence>
<dbReference type="Pfam" id="PF00042">
    <property type="entry name" value="Globin"/>
    <property type="match status" value="1"/>
</dbReference>
<evidence type="ECO:0000256" key="3">
    <source>
        <dbReference type="ARBA" id="ARBA00022723"/>
    </source>
</evidence>
<dbReference type="SUPFAM" id="SSF46458">
    <property type="entry name" value="Globin-like"/>
    <property type="match status" value="1"/>
</dbReference>
<dbReference type="PANTHER" id="PTHR43396:SF3">
    <property type="entry name" value="FLAVOHEMOPROTEIN"/>
    <property type="match status" value="1"/>
</dbReference>
<dbReference type="InterPro" id="IPR009050">
    <property type="entry name" value="Globin-like_sf"/>
</dbReference>
<evidence type="ECO:0000256" key="1">
    <source>
        <dbReference type="ARBA" id="ARBA00022617"/>
    </source>
</evidence>
<keyword evidence="4" id="KW-0408">Iron</keyword>
<comment type="similarity">
    <text evidence="5">Belongs to the globin family.</text>
</comment>